<name>A0A844YAY9_9SPHN</name>
<sequence>MRKRKGYAASSIATELALLRACLRWRYGAGAPNLWVPPASPPRDHWLTKEQVRELLAATDTPHVRLFIRLAASTGARASAILDLEWHRVDFDSGTIDYRPAGREVTNKRRTIVPMNAGLRAELERAYAGRLTDHVIEFGGKPVGSVKKAFQRLTAKTGIKVSPHVLRHTCAVWMAHDGVPMSEIAQYLGHTKTAITEAYYARYSPDYMRRASAATEF</sequence>
<dbReference type="SUPFAM" id="SSF56349">
    <property type="entry name" value="DNA breaking-rejoining enzymes"/>
    <property type="match status" value="1"/>
</dbReference>
<keyword evidence="2" id="KW-0233">DNA recombination</keyword>
<keyword evidence="5" id="KW-1185">Reference proteome</keyword>
<accession>A0A844YAY9</accession>
<organism evidence="4 5">
    <name type="scientific">Qipengyuania pelagi</name>
    <dbReference type="NCBI Taxonomy" id="994320"/>
    <lineage>
        <taxon>Bacteria</taxon>
        <taxon>Pseudomonadati</taxon>
        <taxon>Pseudomonadota</taxon>
        <taxon>Alphaproteobacteria</taxon>
        <taxon>Sphingomonadales</taxon>
        <taxon>Erythrobacteraceae</taxon>
        <taxon>Qipengyuania</taxon>
    </lineage>
</organism>
<evidence type="ECO:0000259" key="3">
    <source>
        <dbReference type="PROSITE" id="PS51898"/>
    </source>
</evidence>
<dbReference type="GO" id="GO:0015074">
    <property type="term" value="P:DNA integration"/>
    <property type="evidence" value="ECO:0007669"/>
    <property type="project" value="UniProtKB-KW"/>
</dbReference>
<dbReference type="GO" id="GO:0003677">
    <property type="term" value="F:DNA binding"/>
    <property type="evidence" value="ECO:0007669"/>
    <property type="project" value="InterPro"/>
</dbReference>
<dbReference type="PROSITE" id="PS51898">
    <property type="entry name" value="TYR_RECOMBINASE"/>
    <property type="match status" value="1"/>
</dbReference>
<dbReference type="EMBL" id="WTYD01000001">
    <property type="protein sequence ID" value="MXO54132.1"/>
    <property type="molecule type" value="Genomic_DNA"/>
</dbReference>
<feature type="domain" description="Tyr recombinase" evidence="3">
    <location>
        <begin position="42"/>
        <end position="213"/>
    </location>
</feature>
<evidence type="ECO:0000313" key="4">
    <source>
        <dbReference type="EMBL" id="MXO54132.1"/>
    </source>
</evidence>
<gene>
    <name evidence="4" type="ORF">GRI47_08955</name>
</gene>
<dbReference type="OrthoDB" id="7615137at2"/>
<dbReference type="InterPro" id="IPR011010">
    <property type="entry name" value="DNA_brk_join_enz"/>
</dbReference>
<dbReference type="InterPro" id="IPR050090">
    <property type="entry name" value="Tyrosine_recombinase_XerCD"/>
</dbReference>
<dbReference type="Pfam" id="PF00589">
    <property type="entry name" value="Phage_integrase"/>
    <property type="match status" value="1"/>
</dbReference>
<protein>
    <submittedName>
        <fullName evidence="4">Tyrosine-type recombinase/integrase</fullName>
    </submittedName>
</protein>
<keyword evidence="1" id="KW-0229">DNA integration</keyword>
<reference evidence="4 5" key="1">
    <citation type="submission" date="2019-12" db="EMBL/GenBank/DDBJ databases">
        <title>Genomic-based taxomic classification of the family Erythrobacteraceae.</title>
        <authorList>
            <person name="Xu L."/>
        </authorList>
    </citation>
    <scope>NUCLEOTIDE SEQUENCE [LARGE SCALE GENOMIC DNA]</scope>
    <source>
        <strain evidence="4 5">JCM 17468</strain>
    </source>
</reference>
<dbReference type="CDD" id="cd00796">
    <property type="entry name" value="INT_Rci_Hp1_C"/>
    <property type="match status" value="1"/>
</dbReference>
<dbReference type="Proteomes" id="UP000430272">
    <property type="component" value="Unassembled WGS sequence"/>
</dbReference>
<comment type="caution">
    <text evidence="4">The sequence shown here is derived from an EMBL/GenBank/DDBJ whole genome shotgun (WGS) entry which is preliminary data.</text>
</comment>
<proteinExistence type="predicted"/>
<evidence type="ECO:0000256" key="1">
    <source>
        <dbReference type="ARBA" id="ARBA00022908"/>
    </source>
</evidence>
<dbReference type="AlphaFoldDB" id="A0A844YAY9"/>
<dbReference type="InterPro" id="IPR002104">
    <property type="entry name" value="Integrase_catalytic"/>
</dbReference>
<dbReference type="GO" id="GO:0006310">
    <property type="term" value="P:DNA recombination"/>
    <property type="evidence" value="ECO:0007669"/>
    <property type="project" value="UniProtKB-KW"/>
</dbReference>
<dbReference type="Gene3D" id="1.10.443.10">
    <property type="entry name" value="Intergrase catalytic core"/>
    <property type="match status" value="1"/>
</dbReference>
<evidence type="ECO:0000256" key="2">
    <source>
        <dbReference type="ARBA" id="ARBA00023172"/>
    </source>
</evidence>
<dbReference type="PANTHER" id="PTHR30349:SF64">
    <property type="entry name" value="PROPHAGE INTEGRASE INTD-RELATED"/>
    <property type="match status" value="1"/>
</dbReference>
<dbReference type="InterPro" id="IPR013762">
    <property type="entry name" value="Integrase-like_cat_sf"/>
</dbReference>
<evidence type="ECO:0000313" key="5">
    <source>
        <dbReference type="Proteomes" id="UP000430272"/>
    </source>
</evidence>
<dbReference type="PANTHER" id="PTHR30349">
    <property type="entry name" value="PHAGE INTEGRASE-RELATED"/>
    <property type="match status" value="1"/>
</dbReference>